<name>E1YEE9_9BACT</name>
<proteinExistence type="predicted"/>
<accession>E1YEE9</accession>
<gene>
    <name evidence="1" type="ORF">N47_B20540</name>
</gene>
<dbReference type="AlphaFoldDB" id="E1YEE9"/>
<dbReference type="EMBL" id="FR695870">
    <property type="protein sequence ID" value="CBX28908.1"/>
    <property type="molecule type" value="Genomic_DNA"/>
</dbReference>
<reference evidence="1" key="1">
    <citation type="journal article" date="2011" name="Environ. Microbiol.">
        <title>Genomic insights into the metabolic potential of the polycyclic aromatic hydrocarbon degrading sulfate-reducing Deltaproteobacterium N47.</title>
        <authorList>
            <person name="Bergmann F."/>
            <person name="Selesi D."/>
            <person name="Weinmaier T."/>
            <person name="Tischler P."/>
            <person name="Rattei T."/>
            <person name="Meckenstock R.U."/>
        </authorList>
    </citation>
    <scope>NUCLEOTIDE SEQUENCE</scope>
</reference>
<organism evidence="1">
    <name type="scientific">uncultured Desulfobacterium sp</name>
    <dbReference type="NCBI Taxonomy" id="201089"/>
    <lineage>
        <taxon>Bacteria</taxon>
        <taxon>Pseudomonadati</taxon>
        <taxon>Thermodesulfobacteriota</taxon>
        <taxon>Desulfobacteria</taxon>
        <taxon>Desulfobacterales</taxon>
        <taxon>Desulfobacteriaceae</taxon>
        <taxon>Desulfobacterium</taxon>
        <taxon>environmental samples</taxon>
    </lineage>
</organism>
<protein>
    <submittedName>
        <fullName evidence="1">Uncharacterized protein</fullName>
    </submittedName>
</protein>
<evidence type="ECO:0000313" key="1">
    <source>
        <dbReference type="EMBL" id="CBX28908.1"/>
    </source>
</evidence>
<sequence>MVYKLQCILHAIFLCFVKKYRKILKPCLNGFKNSETLVKVIDIGFNFPL</sequence>